<name>A0ABS7G8B4_9BACT</name>
<dbReference type="InterPro" id="IPR009959">
    <property type="entry name" value="Cyclase_SnoaL-like"/>
</dbReference>
<dbReference type="Proteomes" id="UP000812961">
    <property type="component" value="Unassembled WGS sequence"/>
</dbReference>
<dbReference type="PANTHER" id="PTHR38436:SF1">
    <property type="entry name" value="ESTER CYCLASE"/>
    <property type="match status" value="1"/>
</dbReference>
<dbReference type="Gene3D" id="3.10.450.50">
    <property type="match status" value="1"/>
</dbReference>
<evidence type="ECO:0000313" key="1">
    <source>
        <dbReference type="EMBL" id="MBW8683889.1"/>
    </source>
</evidence>
<gene>
    <name evidence="1" type="ORF">K1Y79_06040</name>
</gene>
<comment type="caution">
    <text evidence="1">The sequence shown here is derived from an EMBL/GenBank/DDBJ whole genome shotgun (WGS) entry which is preliminary data.</text>
</comment>
<dbReference type="RefSeq" id="WP_220249098.1">
    <property type="nucleotide sequence ID" value="NZ_JAICCF010000001.1"/>
</dbReference>
<accession>A0ABS7G8B4</accession>
<reference evidence="1 2" key="1">
    <citation type="submission" date="2021-08" db="EMBL/GenBank/DDBJ databases">
        <title>The genome sequence of Chitinophaga sp. B61.</title>
        <authorList>
            <person name="Zhang X."/>
        </authorList>
    </citation>
    <scope>NUCLEOTIDE SEQUENCE [LARGE SCALE GENOMIC DNA]</scope>
    <source>
        <strain evidence="1 2">B61</strain>
    </source>
</reference>
<organism evidence="1 2">
    <name type="scientific">Chitinophaga rhizophila</name>
    <dbReference type="NCBI Taxonomy" id="2866212"/>
    <lineage>
        <taxon>Bacteria</taxon>
        <taxon>Pseudomonadati</taxon>
        <taxon>Bacteroidota</taxon>
        <taxon>Chitinophagia</taxon>
        <taxon>Chitinophagales</taxon>
        <taxon>Chitinophagaceae</taxon>
        <taxon>Chitinophaga</taxon>
    </lineage>
</organism>
<dbReference type="SUPFAM" id="SSF54427">
    <property type="entry name" value="NTF2-like"/>
    <property type="match status" value="1"/>
</dbReference>
<protein>
    <submittedName>
        <fullName evidence="1">Ester cyclase</fullName>
    </submittedName>
</protein>
<dbReference type="PANTHER" id="PTHR38436">
    <property type="entry name" value="POLYKETIDE CYCLASE SNOAL-LIKE DOMAIN"/>
    <property type="match status" value="1"/>
</dbReference>
<dbReference type="InterPro" id="IPR032710">
    <property type="entry name" value="NTF2-like_dom_sf"/>
</dbReference>
<dbReference type="EMBL" id="JAICCF010000001">
    <property type="protein sequence ID" value="MBW8683889.1"/>
    <property type="molecule type" value="Genomic_DNA"/>
</dbReference>
<sequence>MDTTNNSAKQPKEVIIHLYNHILNKRRFEDLEALIADQYTGTKGIKGVAGFQQSIKELISAFPDIQWSIVEIVAEGNKVMLKQVVTGTHSGVFLGIAATAKNIRIQAYATYEFEAGKIIRSEVLTDRISLFQQLGVSTL</sequence>
<keyword evidence="2" id="KW-1185">Reference proteome</keyword>
<proteinExistence type="predicted"/>
<evidence type="ECO:0000313" key="2">
    <source>
        <dbReference type="Proteomes" id="UP000812961"/>
    </source>
</evidence>
<dbReference type="Pfam" id="PF07366">
    <property type="entry name" value="SnoaL"/>
    <property type="match status" value="1"/>
</dbReference>